<accession>A0A3D9HWC9</accession>
<dbReference type="Proteomes" id="UP000256845">
    <property type="component" value="Unassembled WGS sequence"/>
</dbReference>
<dbReference type="AlphaFoldDB" id="A0A3D9HWC9"/>
<protein>
    <recommendedName>
        <fullName evidence="3">Acetyltransferase (GNAT) family protein</fullName>
    </recommendedName>
</protein>
<evidence type="ECO:0000313" key="1">
    <source>
        <dbReference type="EMBL" id="RED53777.1"/>
    </source>
</evidence>
<dbReference type="InterPro" id="IPR052523">
    <property type="entry name" value="Trichothecene_AcTrans"/>
</dbReference>
<dbReference type="SUPFAM" id="SSF55729">
    <property type="entry name" value="Acyl-CoA N-acyltransferases (Nat)"/>
    <property type="match status" value="1"/>
</dbReference>
<sequence>MTENKPEEILRARAAQALGNAFWEDPFFKAIMCDFVDHPEERACRMQRYFIFAIEEAFEIGRVDLDGEHQGGAAVWVTEQNQGRLASFRREKAAFLQDLLGPDGKGNYQSITGFMGDLAPDPGAGPLWYLSILGVDAVARGRGLAGQVLAPGLRAADLKGVPTYLETFNPVAERVYGRLGYELVSRTPEPVTGQDCLIMLRPPL</sequence>
<proteinExistence type="predicted"/>
<keyword evidence="2" id="KW-1185">Reference proteome</keyword>
<dbReference type="RefSeq" id="WP_115934886.1">
    <property type="nucleotide sequence ID" value="NZ_QRDW01000001.1"/>
</dbReference>
<dbReference type="OrthoDB" id="1821130at2"/>
<comment type="caution">
    <text evidence="1">The sequence shown here is derived from an EMBL/GenBank/DDBJ whole genome shotgun (WGS) entry which is preliminary data.</text>
</comment>
<dbReference type="InterPro" id="IPR016181">
    <property type="entry name" value="Acyl_CoA_acyltransferase"/>
</dbReference>
<evidence type="ECO:0008006" key="3">
    <source>
        <dbReference type="Google" id="ProtNLM"/>
    </source>
</evidence>
<name>A0A3D9HWC9_9PROT</name>
<dbReference type="EMBL" id="QRDW01000001">
    <property type="protein sequence ID" value="RED53777.1"/>
    <property type="molecule type" value="Genomic_DNA"/>
</dbReference>
<dbReference type="PANTHER" id="PTHR42791:SF1">
    <property type="entry name" value="N-ACETYLTRANSFERASE DOMAIN-CONTAINING PROTEIN"/>
    <property type="match status" value="1"/>
</dbReference>
<dbReference type="PANTHER" id="PTHR42791">
    <property type="entry name" value="GNAT FAMILY ACETYLTRANSFERASE"/>
    <property type="match status" value="1"/>
</dbReference>
<dbReference type="Gene3D" id="3.40.630.30">
    <property type="match status" value="1"/>
</dbReference>
<gene>
    <name evidence="1" type="ORF">DFP90_101576</name>
</gene>
<organism evidence="1 2">
    <name type="scientific">Aestuariispira insulae</name>
    <dbReference type="NCBI Taxonomy" id="1461337"/>
    <lineage>
        <taxon>Bacteria</taxon>
        <taxon>Pseudomonadati</taxon>
        <taxon>Pseudomonadota</taxon>
        <taxon>Alphaproteobacteria</taxon>
        <taxon>Rhodospirillales</taxon>
        <taxon>Kiloniellaceae</taxon>
        <taxon>Aestuariispira</taxon>
    </lineage>
</organism>
<evidence type="ECO:0000313" key="2">
    <source>
        <dbReference type="Proteomes" id="UP000256845"/>
    </source>
</evidence>
<reference evidence="1 2" key="1">
    <citation type="submission" date="2018-07" db="EMBL/GenBank/DDBJ databases">
        <title>Genomic Encyclopedia of Type Strains, Phase III (KMG-III): the genomes of soil and plant-associated and newly described type strains.</title>
        <authorList>
            <person name="Whitman W."/>
        </authorList>
    </citation>
    <scope>NUCLEOTIDE SEQUENCE [LARGE SCALE GENOMIC DNA]</scope>
    <source>
        <strain evidence="1 2">CECT 8488</strain>
    </source>
</reference>